<feature type="domain" description="PEP-utilising enzyme mobile" evidence="7">
    <location>
        <begin position="755"/>
        <end position="826"/>
    </location>
</feature>
<accession>A0A3E1NX27</accession>
<organism evidence="9 10">
    <name type="scientific">Chitinophaga silvisoli</name>
    <dbReference type="NCBI Taxonomy" id="2291814"/>
    <lineage>
        <taxon>Bacteria</taxon>
        <taxon>Pseudomonadati</taxon>
        <taxon>Bacteroidota</taxon>
        <taxon>Chitinophagia</taxon>
        <taxon>Chitinophagales</taxon>
        <taxon>Chitinophagaceae</taxon>
        <taxon>Chitinophaga</taxon>
    </lineage>
</organism>
<dbReference type="InterPro" id="IPR002192">
    <property type="entry name" value="PPDK_AMP/ATP-bd"/>
</dbReference>
<dbReference type="EMBL" id="QTJV01000009">
    <property type="protein sequence ID" value="RFM32486.1"/>
    <property type="molecule type" value="Genomic_DNA"/>
</dbReference>
<dbReference type="InterPro" id="IPR051549">
    <property type="entry name" value="PEP_Utilizing_Enz"/>
</dbReference>
<evidence type="ECO:0000256" key="3">
    <source>
        <dbReference type="ARBA" id="ARBA00022840"/>
    </source>
</evidence>
<dbReference type="AlphaFoldDB" id="A0A3E1NX27"/>
<evidence type="ECO:0000313" key="10">
    <source>
        <dbReference type="Proteomes" id="UP000261174"/>
    </source>
</evidence>
<protein>
    <recommendedName>
        <fullName evidence="5">Prodigiosin synthesizing transferase PigC</fullName>
    </recommendedName>
    <alternativeName>
        <fullName evidence="6">Prodigiosin synthetase PigC</fullName>
    </alternativeName>
</protein>
<keyword evidence="10" id="KW-1185">Reference proteome</keyword>
<comment type="similarity">
    <text evidence="1">Belongs to the PIGC family.</text>
</comment>
<dbReference type="NCBIfam" id="NF004879">
    <property type="entry name" value="PRK06241.1-4"/>
    <property type="match status" value="1"/>
</dbReference>
<evidence type="ECO:0000256" key="1">
    <source>
        <dbReference type="ARBA" id="ARBA00008321"/>
    </source>
</evidence>
<evidence type="ECO:0000256" key="6">
    <source>
        <dbReference type="ARBA" id="ARBA00080054"/>
    </source>
</evidence>
<dbReference type="GO" id="GO:0016301">
    <property type="term" value="F:kinase activity"/>
    <property type="evidence" value="ECO:0007669"/>
    <property type="project" value="InterPro"/>
</dbReference>
<name>A0A3E1NX27_9BACT</name>
<sequence>MILDFKEIDHTQLPLVGGKGARLGALSRIEGIQVPEGYCITTDVYKDIIAHISIRIDKDNIAASAAKIRAAIQGVPVPEQVVKAVSLLSEESTYAVRSSATAEDLPTASFAGQQDSYLNIKKDQLITHISQCWASLFTERAVVYREQHGFDHTKVYLSVIIQKMVFPEASGILFTADPVTGHRKVLSIDAGFGLGEALVGGLVNADNYKVKEGIIIEKKIADKHLQVVAAETGGTIQQEIDKDRQNAPVLTDEQCISLNALGRKIEAYFGQPQDIEWCLANGEFYIVQSRPITTLYPIPVSDDQENHVYLSVGHNQMMTDAMKPLGLSFFLMTTPARMCTAGGRLYIDVAPHLSAPASREMLIGTFGKYDPLFRDALITIVEREGFIKPSADTMPPRPQTKVENDPAIVAELIQAARASIDELRNSIQTQQGVALFDFIQHDLETLKRNLSNQQSLAVIMAGMETSAWVNEKMFEWLGEKGVADIISQSVPNNITSEMGLALLDVADAMRPFPEVIAFLQEAHEQDFLAELKQLNPTAWKAITDYLDRYGMRCVGEIDITKTRWSEQPAMLAPLILSNIRNFAPGESRRKFEKGKLEAENKARDLLSRLNSEQAAETKEKISLIRNFIGYREFPKYAKICRYFIYKQAILKEAELLVQAGVIREKEDIYYLTFDELREVVRTHQLDDQLIDTRKEEFKIFEKLTPPRVMTSDGEIISSVYKLENLPANALVGLAVSAGIIEGRARVILKMEDADLEEGDILVTTFTDPSWTPLFVSIKGLVTEIGGLMTHGAVIAREYGLPAVVGVANATKIIKDGMRIRVNGSEGFIEILSSENGK</sequence>
<feature type="domain" description="Pyruvate phosphate dikinase AMP/ATP-binding" evidence="8">
    <location>
        <begin position="14"/>
        <end position="295"/>
    </location>
</feature>
<dbReference type="NCBIfam" id="NF004877">
    <property type="entry name" value="PRK06241.1-2"/>
    <property type="match status" value="1"/>
</dbReference>
<keyword evidence="3" id="KW-0067">ATP-binding</keyword>
<dbReference type="Gene3D" id="3.50.30.10">
    <property type="entry name" value="Phosphohistidine domain"/>
    <property type="match status" value="1"/>
</dbReference>
<keyword evidence="9" id="KW-0670">Pyruvate</keyword>
<dbReference type="Gene3D" id="3.30.1490.20">
    <property type="entry name" value="ATP-grasp fold, A domain"/>
    <property type="match status" value="1"/>
</dbReference>
<dbReference type="FunFam" id="3.50.30.10:FF:000007">
    <property type="entry name" value="Phosphoenolpyruvate synthase"/>
    <property type="match status" value="1"/>
</dbReference>
<dbReference type="InterPro" id="IPR013815">
    <property type="entry name" value="ATP_grasp_subdomain_1"/>
</dbReference>
<evidence type="ECO:0000259" key="8">
    <source>
        <dbReference type="Pfam" id="PF01326"/>
    </source>
</evidence>
<comment type="caution">
    <text evidence="9">The sequence shown here is derived from an EMBL/GenBank/DDBJ whole genome shotgun (WGS) entry which is preliminary data.</text>
</comment>
<evidence type="ECO:0000256" key="4">
    <source>
        <dbReference type="ARBA" id="ARBA00060561"/>
    </source>
</evidence>
<dbReference type="Proteomes" id="UP000261174">
    <property type="component" value="Unassembled WGS sequence"/>
</dbReference>
<proteinExistence type="inferred from homology"/>
<dbReference type="OrthoDB" id="9765468at2"/>
<gene>
    <name evidence="9" type="ORF">DXN04_22640</name>
</gene>
<dbReference type="SUPFAM" id="SSF52009">
    <property type="entry name" value="Phosphohistidine domain"/>
    <property type="match status" value="1"/>
</dbReference>
<reference evidence="9 10" key="1">
    <citation type="submission" date="2018-08" db="EMBL/GenBank/DDBJ databases">
        <title>Chitinophaga sp. K20C18050901, a novel bacterium isolated from forest soil.</title>
        <authorList>
            <person name="Wang C."/>
        </authorList>
    </citation>
    <scope>NUCLEOTIDE SEQUENCE [LARGE SCALE GENOMIC DNA]</scope>
    <source>
        <strain evidence="9 10">K20C18050901</strain>
    </source>
</reference>
<dbReference type="Pfam" id="PF00391">
    <property type="entry name" value="PEP-utilizers"/>
    <property type="match status" value="1"/>
</dbReference>
<keyword evidence="2" id="KW-0547">Nucleotide-binding</keyword>
<dbReference type="NCBIfam" id="NF041857">
    <property type="entry name" value="RIF_Ptrans_rph"/>
    <property type="match status" value="1"/>
</dbReference>
<dbReference type="InterPro" id="IPR008279">
    <property type="entry name" value="PEP-util_enz_mobile_dom"/>
</dbReference>
<dbReference type="PANTHER" id="PTHR43615">
    <property type="entry name" value="PHOSPHOENOLPYRUVATE SYNTHASE-RELATED"/>
    <property type="match status" value="1"/>
</dbReference>
<dbReference type="PANTHER" id="PTHR43615:SF1">
    <property type="entry name" value="PPDK_N DOMAIN-CONTAINING PROTEIN"/>
    <property type="match status" value="1"/>
</dbReference>
<dbReference type="GO" id="GO:0005524">
    <property type="term" value="F:ATP binding"/>
    <property type="evidence" value="ECO:0007669"/>
    <property type="project" value="UniProtKB-KW"/>
</dbReference>
<evidence type="ECO:0000313" key="9">
    <source>
        <dbReference type="EMBL" id="RFM32486.1"/>
    </source>
</evidence>
<dbReference type="Gene3D" id="3.30.470.20">
    <property type="entry name" value="ATP-grasp fold, B domain"/>
    <property type="match status" value="1"/>
</dbReference>
<evidence type="ECO:0000256" key="2">
    <source>
        <dbReference type="ARBA" id="ARBA00022741"/>
    </source>
</evidence>
<dbReference type="Pfam" id="PF01326">
    <property type="entry name" value="PPDK_N"/>
    <property type="match status" value="1"/>
</dbReference>
<dbReference type="SUPFAM" id="SSF56059">
    <property type="entry name" value="Glutathione synthetase ATP-binding domain-like"/>
    <property type="match status" value="1"/>
</dbReference>
<evidence type="ECO:0000259" key="7">
    <source>
        <dbReference type="Pfam" id="PF00391"/>
    </source>
</evidence>
<dbReference type="RefSeq" id="WP_116855679.1">
    <property type="nucleotide sequence ID" value="NZ_QTJV01000009.1"/>
</dbReference>
<evidence type="ECO:0000256" key="5">
    <source>
        <dbReference type="ARBA" id="ARBA00068614"/>
    </source>
</evidence>
<dbReference type="InterPro" id="IPR036637">
    <property type="entry name" value="Phosphohistidine_dom_sf"/>
</dbReference>
<comment type="pathway">
    <text evidence="4">Antibiotic biosynthesis; prodigiosin biosynthesis.</text>
</comment>